<organism evidence="4 5">
    <name type="scientific">Roseateles toxinivorans</name>
    <dbReference type="NCBI Taxonomy" id="270368"/>
    <lineage>
        <taxon>Bacteria</taxon>
        <taxon>Pseudomonadati</taxon>
        <taxon>Pseudomonadota</taxon>
        <taxon>Betaproteobacteria</taxon>
        <taxon>Burkholderiales</taxon>
        <taxon>Sphaerotilaceae</taxon>
        <taxon>Roseateles</taxon>
    </lineage>
</organism>
<gene>
    <name evidence="4" type="ORF">DES47_103684</name>
</gene>
<keyword evidence="2" id="KW-0812">Transmembrane</keyword>
<evidence type="ECO:0000256" key="2">
    <source>
        <dbReference type="SAM" id="Phobius"/>
    </source>
</evidence>
<dbReference type="InterPro" id="IPR036890">
    <property type="entry name" value="HATPase_C_sf"/>
</dbReference>
<feature type="region of interest" description="Disordered" evidence="1">
    <location>
        <begin position="1"/>
        <end position="34"/>
    </location>
</feature>
<evidence type="ECO:0000313" key="5">
    <source>
        <dbReference type="Proteomes" id="UP000295361"/>
    </source>
</evidence>
<dbReference type="InParanoid" id="A0A4R6QP41"/>
<dbReference type="RefSeq" id="WP_133701458.1">
    <property type="nucleotide sequence ID" value="NZ_SNXS01000003.1"/>
</dbReference>
<dbReference type="OrthoDB" id="2514702at2"/>
<comment type="caution">
    <text evidence="4">The sequence shown here is derived from an EMBL/GenBank/DDBJ whole genome shotgun (WGS) entry which is preliminary data.</text>
</comment>
<feature type="transmembrane region" description="Helical" evidence="2">
    <location>
        <begin position="79"/>
        <end position="105"/>
    </location>
</feature>
<feature type="transmembrane region" description="Helical" evidence="2">
    <location>
        <begin position="145"/>
        <end position="166"/>
    </location>
</feature>
<reference evidence="4 5" key="1">
    <citation type="submission" date="2019-03" db="EMBL/GenBank/DDBJ databases">
        <title>Genomic Encyclopedia of Type Strains, Phase IV (KMG-IV): sequencing the most valuable type-strain genomes for metagenomic binning, comparative biology and taxonomic classification.</title>
        <authorList>
            <person name="Goeker M."/>
        </authorList>
    </citation>
    <scope>NUCLEOTIDE SEQUENCE [LARGE SCALE GENOMIC DNA]</scope>
    <source>
        <strain evidence="4 5">DSM 16998</strain>
    </source>
</reference>
<keyword evidence="2" id="KW-1133">Transmembrane helix</keyword>
<dbReference type="Pfam" id="PF06580">
    <property type="entry name" value="His_kinase"/>
    <property type="match status" value="1"/>
</dbReference>
<dbReference type="InterPro" id="IPR050640">
    <property type="entry name" value="Bact_2-comp_sensor_kinase"/>
</dbReference>
<feature type="compositionally biased region" description="Low complexity" evidence="1">
    <location>
        <begin position="10"/>
        <end position="21"/>
    </location>
</feature>
<dbReference type="Proteomes" id="UP000295361">
    <property type="component" value="Unassembled WGS sequence"/>
</dbReference>
<keyword evidence="4" id="KW-0808">Transferase</keyword>
<feature type="transmembrane region" description="Helical" evidence="2">
    <location>
        <begin position="53"/>
        <end position="73"/>
    </location>
</feature>
<accession>A0A4R6QP41</accession>
<proteinExistence type="predicted"/>
<protein>
    <submittedName>
        <fullName evidence="4">Two-component system sensor histidine kinase AlgZ</fullName>
    </submittedName>
</protein>
<dbReference type="Gene3D" id="3.30.565.10">
    <property type="entry name" value="Histidine kinase-like ATPase, C-terminal domain"/>
    <property type="match status" value="1"/>
</dbReference>
<evidence type="ECO:0000259" key="3">
    <source>
        <dbReference type="Pfam" id="PF06580"/>
    </source>
</evidence>
<dbReference type="AlphaFoldDB" id="A0A4R6QP41"/>
<keyword evidence="4" id="KW-0418">Kinase</keyword>
<evidence type="ECO:0000256" key="1">
    <source>
        <dbReference type="SAM" id="MobiDB-lite"/>
    </source>
</evidence>
<dbReference type="SUPFAM" id="SSF55874">
    <property type="entry name" value="ATPase domain of HSP90 chaperone/DNA topoisomerase II/histidine kinase"/>
    <property type="match status" value="1"/>
</dbReference>
<dbReference type="PANTHER" id="PTHR34220:SF7">
    <property type="entry name" value="SENSOR HISTIDINE KINASE YPDA"/>
    <property type="match status" value="1"/>
</dbReference>
<dbReference type="PANTHER" id="PTHR34220">
    <property type="entry name" value="SENSOR HISTIDINE KINASE YPDA"/>
    <property type="match status" value="1"/>
</dbReference>
<dbReference type="GO" id="GO:0016020">
    <property type="term" value="C:membrane"/>
    <property type="evidence" value="ECO:0007669"/>
    <property type="project" value="InterPro"/>
</dbReference>
<feature type="domain" description="Signal transduction histidine kinase internal region" evidence="3">
    <location>
        <begin position="181"/>
        <end position="258"/>
    </location>
</feature>
<keyword evidence="2" id="KW-0472">Membrane</keyword>
<dbReference type="InterPro" id="IPR010559">
    <property type="entry name" value="Sig_transdc_His_kin_internal"/>
</dbReference>
<evidence type="ECO:0000313" key="4">
    <source>
        <dbReference type="EMBL" id="TDP71702.1"/>
    </source>
</evidence>
<dbReference type="GO" id="GO:0000155">
    <property type="term" value="F:phosphorelay sensor kinase activity"/>
    <property type="evidence" value="ECO:0007669"/>
    <property type="project" value="InterPro"/>
</dbReference>
<keyword evidence="5" id="KW-1185">Reference proteome</keyword>
<sequence length="365" mass="40040">MPTSPRSPVADTGAADLGAGLNSSSFPATEPEPQGLPPLFDPKRVFDVCHVGVVLRALLATQAGLALGMGLAAANPGQWALLTASGTVVSLTALLLWLISVCALQRLLARLGRTWQWLALMGLGALSAGLGWQLLMLVSPESDNLFRQSIVMLTGAAMAASLFYWLRQRERMQRPAHATARLVELQSRIRPHFLFNTLNTAIALVRVDPHRAEEVLEDLAEVFRVALMEGGEAVSLEQEIELARRYLAIEQIRFGERLRVRWELDPAANQARVPPLLLQPLVENAVRHGVEPNEGGGDLLVRTQVRGSEVDLTITNTVSGLASTPGHGMALRNVRERLRLMHDVTARFEARREGDEFRVHLVIPR</sequence>
<dbReference type="EMBL" id="SNXS01000003">
    <property type="protein sequence ID" value="TDP71702.1"/>
    <property type="molecule type" value="Genomic_DNA"/>
</dbReference>
<name>A0A4R6QP41_9BURK</name>
<feature type="transmembrane region" description="Helical" evidence="2">
    <location>
        <begin position="117"/>
        <end position="139"/>
    </location>
</feature>